<dbReference type="SUPFAM" id="SSF55729">
    <property type="entry name" value="Acyl-CoA N-acyltransferases (Nat)"/>
    <property type="match status" value="1"/>
</dbReference>
<dbReference type="PANTHER" id="PTHR36174">
    <property type="entry name" value="LIPID II:GLYCINE GLYCYLTRANSFERASE"/>
    <property type="match status" value="1"/>
</dbReference>
<protein>
    <submittedName>
        <fullName evidence="2">GNAT family N-acetyltransferase</fullName>
    </submittedName>
</protein>
<evidence type="ECO:0000313" key="2">
    <source>
        <dbReference type="EMBL" id="MBO8476290.1"/>
    </source>
</evidence>
<evidence type="ECO:0000259" key="1">
    <source>
        <dbReference type="Pfam" id="PF13480"/>
    </source>
</evidence>
<dbReference type="InterPro" id="IPR038740">
    <property type="entry name" value="BioF2-like_GNAT_dom"/>
</dbReference>
<proteinExistence type="predicted"/>
<sequence length="312" mass="35650">MITIRRYTSIDKPLWDGFVALSKNATFLHYRDYMDYHSDRFHDFSLMAFDGGRLLALLPANLSGDTLYSHQGLTFGGWLMPLKHFNANTMLEVFDAMVSFLRDNGISRLVYKAIPHIYHKYPAEEDLYALFRHNARILVTNMSSTVMSCKDIPFDRRTRRNVAKALQNGVVIGPSDDYPAFWRIITANLDNRYSAKPVHSLSEIELLHSRFPKNIRLYSASLDGRMVAGAVMYEEGDWAHAQYSSADETGFSIGAMNYLFYHLITEEYKEKSCFDFGTSNENDGLYLNANLIETKTGLGARGVAYNIYEMTI</sequence>
<gene>
    <name evidence="2" type="ORF">IAB88_04790</name>
</gene>
<dbReference type="InterPro" id="IPR050644">
    <property type="entry name" value="PG_Glycine_Bridge_Synth"/>
</dbReference>
<organism evidence="2 3">
    <name type="scientific">Candidatus Limisoma faecipullorum</name>
    <dbReference type="NCBI Taxonomy" id="2840854"/>
    <lineage>
        <taxon>Bacteria</taxon>
        <taxon>Pseudomonadati</taxon>
        <taxon>Bacteroidota</taxon>
        <taxon>Bacteroidia</taxon>
        <taxon>Bacteroidales</taxon>
        <taxon>Candidatus Limisoma</taxon>
    </lineage>
</organism>
<evidence type="ECO:0000313" key="3">
    <source>
        <dbReference type="Proteomes" id="UP000823598"/>
    </source>
</evidence>
<dbReference type="AlphaFoldDB" id="A0A9D9IQ76"/>
<dbReference type="EMBL" id="JADIMC010000055">
    <property type="protein sequence ID" value="MBO8476290.1"/>
    <property type="molecule type" value="Genomic_DNA"/>
</dbReference>
<dbReference type="Pfam" id="PF13480">
    <property type="entry name" value="Acetyltransf_6"/>
    <property type="match status" value="1"/>
</dbReference>
<feature type="domain" description="BioF2-like acetyltransferase" evidence="1">
    <location>
        <begin position="157"/>
        <end position="281"/>
    </location>
</feature>
<dbReference type="Proteomes" id="UP000823598">
    <property type="component" value="Unassembled WGS sequence"/>
</dbReference>
<reference evidence="2" key="1">
    <citation type="submission" date="2020-10" db="EMBL/GenBank/DDBJ databases">
        <authorList>
            <person name="Gilroy R."/>
        </authorList>
    </citation>
    <scope>NUCLEOTIDE SEQUENCE</scope>
    <source>
        <strain evidence="2">6919</strain>
    </source>
</reference>
<dbReference type="Gene3D" id="3.40.630.30">
    <property type="match status" value="1"/>
</dbReference>
<dbReference type="PANTHER" id="PTHR36174:SF1">
    <property type="entry name" value="LIPID II:GLYCINE GLYCYLTRANSFERASE"/>
    <property type="match status" value="1"/>
</dbReference>
<comment type="caution">
    <text evidence="2">The sequence shown here is derived from an EMBL/GenBank/DDBJ whole genome shotgun (WGS) entry which is preliminary data.</text>
</comment>
<accession>A0A9D9IQ76</accession>
<reference evidence="2" key="2">
    <citation type="journal article" date="2021" name="PeerJ">
        <title>Extensive microbial diversity within the chicken gut microbiome revealed by metagenomics and culture.</title>
        <authorList>
            <person name="Gilroy R."/>
            <person name="Ravi A."/>
            <person name="Getino M."/>
            <person name="Pursley I."/>
            <person name="Horton D.L."/>
            <person name="Alikhan N.F."/>
            <person name="Baker D."/>
            <person name="Gharbi K."/>
            <person name="Hall N."/>
            <person name="Watson M."/>
            <person name="Adriaenssens E.M."/>
            <person name="Foster-Nyarko E."/>
            <person name="Jarju S."/>
            <person name="Secka A."/>
            <person name="Antonio M."/>
            <person name="Oren A."/>
            <person name="Chaudhuri R.R."/>
            <person name="La Ragione R."/>
            <person name="Hildebrand F."/>
            <person name="Pallen M.J."/>
        </authorList>
    </citation>
    <scope>NUCLEOTIDE SEQUENCE</scope>
    <source>
        <strain evidence="2">6919</strain>
    </source>
</reference>
<name>A0A9D9IQ76_9BACT</name>
<dbReference type="InterPro" id="IPR016181">
    <property type="entry name" value="Acyl_CoA_acyltransferase"/>
</dbReference>